<accession>T5AMA6</accession>
<dbReference type="EMBL" id="KE652252">
    <property type="protein sequence ID" value="EQL02973.1"/>
    <property type="molecule type" value="Genomic_DNA"/>
</dbReference>
<feature type="region of interest" description="Disordered" evidence="1">
    <location>
        <begin position="1"/>
        <end position="57"/>
    </location>
</feature>
<dbReference type="PANTHER" id="PTHR28630:SF3">
    <property type="entry name" value="PEROXIREDOXIN-LIKE 2C"/>
    <property type="match status" value="1"/>
</dbReference>
<sequence length="336" mass="35759">MAEPGLTSAETDGPTGSSAAGPHPRGDDSHAQSVDDASRPTDFEGELPTTNELPSPETINKIDDYIVLDAHGRTHTFQSLYGGRNAARRVLFVFVRHFFCGNCQEYLRSLSESVTPEALLQLPVSTVVVVVGCGNPNLIDMYVKATKCPFPVYTDPNASLYSELGMVKTLAMGPKPEYMRRPMIMSVVESIGQGLRSVPSGLALKSGDHRQVGGEFLFEPVDVVTPVVTPLDETPDPMGPRYGGRGDDDSGPIEPKRGTWGLVSPHEVDARPRRDTRGHGRSGPEEPGPGLVPPRKGQDALGQGGAGAQGLGGQPGLADERAERGNQPESLLMAGE</sequence>
<proteinExistence type="predicted"/>
<dbReference type="InterPro" id="IPR032801">
    <property type="entry name" value="PXL2A/B/C"/>
</dbReference>
<protein>
    <submittedName>
        <fullName evidence="2">FmHP</fullName>
    </submittedName>
</protein>
<dbReference type="Gene3D" id="3.40.30.10">
    <property type="entry name" value="Glutaredoxin"/>
    <property type="match status" value="1"/>
</dbReference>
<feature type="compositionally biased region" description="Polar residues" evidence="1">
    <location>
        <begin position="8"/>
        <end position="18"/>
    </location>
</feature>
<dbReference type="HOGENOM" id="CLU_826662_0_0_1"/>
<dbReference type="FunFam" id="3.40.30.10:FF:000404">
    <property type="entry name" value="WGS project CABT00000000 data, contig 2.14"/>
    <property type="match status" value="1"/>
</dbReference>
<feature type="region of interest" description="Disordered" evidence="1">
    <location>
        <begin position="227"/>
        <end position="336"/>
    </location>
</feature>
<gene>
    <name evidence="2" type="ORF">OCS_01307</name>
</gene>
<dbReference type="PANTHER" id="PTHR28630">
    <property type="match status" value="1"/>
</dbReference>
<dbReference type="AlphaFoldDB" id="T5AMA6"/>
<dbReference type="OrthoDB" id="40334at2759"/>
<dbReference type="Pfam" id="PF13911">
    <property type="entry name" value="AhpC-TSA_2"/>
    <property type="match status" value="1"/>
</dbReference>
<dbReference type="eggNOG" id="KOG4498">
    <property type="taxonomic scope" value="Eukaryota"/>
</dbReference>
<feature type="compositionally biased region" description="Basic and acidic residues" evidence="1">
    <location>
        <begin position="266"/>
        <end position="284"/>
    </location>
</feature>
<dbReference type="CDD" id="cd02970">
    <property type="entry name" value="PRX_like2"/>
    <property type="match status" value="1"/>
</dbReference>
<feature type="compositionally biased region" description="Gly residues" evidence="1">
    <location>
        <begin position="302"/>
        <end position="315"/>
    </location>
</feature>
<evidence type="ECO:0000313" key="2">
    <source>
        <dbReference type="EMBL" id="EQL02973.1"/>
    </source>
</evidence>
<dbReference type="SUPFAM" id="SSF52833">
    <property type="entry name" value="Thioredoxin-like"/>
    <property type="match status" value="1"/>
</dbReference>
<dbReference type="InterPro" id="IPR036249">
    <property type="entry name" value="Thioredoxin-like_sf"/>
</dbReference>
<evidence type="ECO:0000313" key="3">
    <source>
        <dbReference type="Proteomes" id="UP000019374"/>
    </source>
</evidence>
<dbReference type="Proteomes" id="UP000019374">
    <property type="component" value="Unassembled WGS sequence"/>
</dbReference>
<organism evidence="2 3">
    <name type="scientific">Ophiocordyceps sinensis (strain Co18 / CGMCC 3.14243)</name>
    <name type="common">Yarsagumba caterpillar fungus</name>
    <name type="synonym">Hirsutella sinensis</name>
    <dbReference type="NCBI Taxonomy" id="911162"/>
    <lineage>
        <taxon>Eukaryota</taxon>
        <taxon>Fungi</taxon>
        <taxon>Dikarya</taxon>
        <taxon>Ascomycota</taxon>
        <taxon>Pezizomycotina</taxon>
        <taxon>Sordariomycetes</taxon>
        <taxon>Hypocreomycetidae</taxon>
        <taxon>Hypocreales</taxon>
        <taxon>Ophiocordycipitaceae</taxon>
        <taxon>Ophiocordyceps</taxon>
    </lineage>
</organism>
<evidence type="ECO:0000256" key="1">
    <source>
        <dbReference type="SAM" id="MobiDB-lite"/>
    </source>
</evidence>
<reference evidence="2 3" key="1">
    <citation type="journal article" date="2013" name="Chin. Sci. Bull.">
        <title>Genome survey uncovers the secrets of sex and lifestyle in caterpillar fungus.</title>
        <authorList>
            <person name="Hu X."/>
            <person name="Zhang Y."/>
            <person name="Xiao G."/>
            <person name="Zheng P."/>
            <person name="Xia Y."/>
            <person name="Zhang X."/>
            <person name="St Leger R.J."/>
            <person name="Liu X."/>
            <person name="Wang C."/>
        </authorList>
    </citation>
    <scope>NUCLEOTIDE SEQUENCE [LARGE SCALE GENOMIC DNA]</scope>
    <source>
        <strain evidence="3">Co18 / CGMCC 3.14243</strain>
        <tissue evidence="2">Fruit-body</tissue>
    </source>
</reference>
<name>T5AMA6_OPHSC</name>